<evidence type="ECO:0000313" key="1">
    <source>
        <dbReference type="EMBL" id="KAK2574423.1"/>
    </source>
</evidence>
<dbReference type="EMBL" id="JARQWQ010000001">
    <property type="protein sequence ID" value="KAK2574423.1"/>
    <property type="molecule type" value="Genomic_DNA"/>
</dbReference>
<dbReference type="Proteomes" id="UP001249851">
    <property type="component" value="Unassembled WGS sequence"/>
</dbReference>
<reference evidence="1" key="1">
    <citation type="journal article" date="2023" name="G3 (Bethesda)">
        <title>Whole genome assembly and annotation of the endangered Caribbean coral Acropora cervicornis.</title>
        <authorList>
            <person name="Selwyn J.D."/>
            <person name="Vollmer S.V."/>
        </authorList>
    </citation>
    <scope>NUCLEOTIDE SEQUENCE</scope>
    <source>
        <strain evidence="1">K2</strain>
    </source>
</reference>
<gene>
    <name evidence="1" type="ORF">P5673_000588</name>
</gene>
<evidence type="ECO:0000313" key="2">
    <source>
        <dbReference type="Proteomes" id="UP001249851"/>
    </source>
</evidence>
<protein>
    <submittedName>
        <fullName evidence="1">Uncharacterized protein</fullName>
    </submittedName>
</protein>
<reference evidence="1" key="2">
    <citation type="journal article" date="2023" name="Science">
        <title>Genomic signatures of disease resistance in endangered staghorn corals.</title>
        <authorList>
            <person name="Vollmer S.V."/>
            <person name="Selwyn J.D."/>
            <person name="Despard B.A."/>
            <person name="Roesel C.L."/>
        </authorList>
    </citation>
    <scope>NUCLEOTIDE SEQUENCE</scope>
    <source>
        <strain evidence="1">K2</strain>
    </source>
</reference>
<accession>A0AAD9R799</accession>
<organism evidence="1 2">
    <name type="scientific">Acropora cervicornis</name>
    <name type="common">Staghorn coral</name>
    <dbReference type="NCBI Taxonomy" id="6130"/>
    <lineage>
        <taxon>Eukaryota</taxon>
        <taxon>Metazoa</taxon>
        <taxon>Cnidaria</taxon>
        <taxon>Anthozoa</taxon>
        <taxon>Hexacorallia</taxon>
        <taxon>Scleractinia</taxon>
        <taxon>Astrocoeniina</taxon>
        <taxon>Acroporidae</taxon>
        <taxon>Acropora</taxon>
    </lineage>
</organism>
<dbReference type="AlphaFoldDB" id="A0AAD9R799"/>
<proteinExistence type="predicted"/>
<keyword evidence="2" id="KW-1185">Reference proteome</keyword>
<sequence>MLYCIRWPRLAVNSSNQVAVRRSRELNFLNLFTFGVCVFCTSDESLYQME</sequence>
<comment type="caution">
    <text evidence="1">The sequence shown here is derived from an EMBL/GenBank/DDBJ whole genome shotgun (WGS) entry which is preliminary data.</text>
</comment>
<name>A0AAD9R799_ACRCE</name>